<evidence type="ECO:0000259" key="4">
    <source>
        <dbReference type="PROSITE" id="PS50887"/>
    </source>
</evidence>
<dbReference type="InterPro" id="IPR043128">
    <property type="entry name" value="Rev_trsase/Diguanyl_cyclase"/>
</dbReference>
<dbReference type="GO" id="GO:0071111">
    <property type="term" value="F:cyclic-guanylate-specific phosphodiesterase activity"/>
    <property type="evidence" value="ECO:0007669"/>
    <property type="project" value="UniProtKB-EC"/>
</dbReference>
<dbReference type="AlphaFoldDB" id="A0A3E0UEX4"/>
<dbReference type="Gene3D" id="3.30.450.20">
    <property type="entry name" value="PAS domain"/>
    <property type="match status" value="1"/>
</dbReference>
<dbReference type="SUPFAM" id="SSF55785">
    <property type="entry name" value="PYP-like sensor domain (PAS domain)"/>
    <property type="match status" value="1"/>
</dbReference>
<sequence length="711" mass="80197">MEHDLKQALTALNCAVFKYLGSGQFAKVFNDLPWIAALLPNLPASSTSLHMLGNSLFLDDFIRDAKSFWHQQQEAQLNSGIWTEPQADGQAKHYEAQAINCDAGQYLIIKNLASEFDEKQKTLQLARELVLANENIVANHQYAQERLAALVAAPESAPQLIQSVSKVVQMINTAILICDSDMKCLMDNPATRQLFKPDSLTQGETAISTLLTLIEKQYPEFQFSQLKQQAWQGELCWMRPPFTMKWLMVSAIPASDGNSSACQWIFIISDISQLKHLQEQNEKLTLIDHLTELPNRQFFWNALDTAIARNYSCYVLFIDIEHFRVVNDELGHRIGDEVLLFIAEQLRSSIKNSDIVARIGGDEFGILLYGIESDDDCEQILSRLIRSTLHLPSHIHEKINQVSLTLKIGAAAYPRDGQSVERLIKCANIATNHTKQTKGLAYSFYNAEMELDMQRMLTLKKEIDLALEHNQFELYFQPIYAMPAKTITKAEVLIRWHHPELGLVSPASFIPLAEESGLIIHLGKWIFEQSCQALSELHHQGHQMTLAVNLSPRQFSDRNLATFIEETIVAFNIAPENIELEVTEGLLIYNFDSVLAQLTQLRKIGVKLSVDDFGTGYSSLSYLKRLPINTLKVDRSFVIDLATDQSDKAIVSAVISMAHELNLAVVAEGVEQESQLQFLLAHHCDFIQGFLFCQPLPFDKLCQQLARPLAT</sequence>
<dbReference type="InterPro" id="IPR001633">
    <property type="entry name" value="EAL_dom"/>
</dbReference>
<evidence type="ECO:0000259" key="3">
    <source>
        <dbReference type="PROSITE" id="PS50883"/>
    </source>
</evidence>
<accession>A0A3E0UEX4</accession>
<protein>
    <recommendedName>
        <fullName evidence="1">cyclic-guanylate-specific phosphodiesterase</fullName>
        <ecNumber evidence="1">3.1.4.52</ecNumber>
    </recommendedName>
</protein>
<dbReference type="SUPFAM" id="SSF55073">
    <property type="entry name" value="Nucleotide cyclase"/>
    <property type="match status" value="1"/>
</dbReference>
<dbReference type="SMART" id="SM00052">
    <property type="entry name" value="EAL"/>
    <property type="match status" value="1"/>
</dbReference>
<evidence type="ECO:0000313" key="5">
    <source>
        <dbReference type="EMBL" id="REL34665.1"/>
    </source>
</evidence>
<feature type="domain" description="GGDEF" evidence="4">
    <location>
        <begin position="311"/>
        <end position="447"/>
    </location>
</feature>
<proteinExistence type="predicted"/>
<dbReference type="PROSITE" id="PS50883">
    <property type="entry name" value="EAL"/>
    <property type="match status" value="1"/>
</dbReference>
<dbReference type="PANTHER" id="PTHR44757:SF2">
    <property type="entry name" value="BIOFILM ARCHITECTURE MAINTENANCE PROTEIN MBAA"/>
    <property type="match status" value="1"/>
</dbReference>
<dbReference type="EMBL" id="QUOV01000001">
    <property type="protein sequence ID" value="REL34665.1"/>
    <property type="molecule type" value="Genomic_DNA"/>
</dbReference>
<comment type="caution">
    <text evidence="5">The sequence shown here is derived from an EMBL/GenBank/DDBJ whole genome shotgun (WGS) entry which is preliminary data.</text>
</comment>
<dbReference type="RefSeq" id="WP_115999341.1">
    <property type="nucleotide sequence ID" value="NZ_QUOV01000001.1"/>
</dbReference>
<dbReference type="PANTHER" id="PTHR44757">
    <property type="entry name" value="DIGUANYLATE CYCLASE DGCP"/>
    <property type="match status" value="1"/>
</dbReference>
<reference evidence="5 6" key="1">
    <citation type="submission" date="2018-08" db="EMBL/GenBank/DDBJ databases">
        <title>Thalassotalea euphylliae genome.</title>
        <authorList>
            <person name="Summers S."/>
            <person name="Rice S.A."/>
            <person name="Freckelton M.L."/>
            <person name="Nedved B.T."/>
            <person name="Hadfield M.G."/>
        </authorList>
    </citation>
    <scope>NUCLEOTIDE SEQUENCE [LARGE SCALE GENOMIC DNA]</scope>
    <source>
        <strain evidence="5 6">H2</strain>
    </source>
</reference>
<dbReference type="Pfam" id="PF00990">
    <property type="entry name" value="GGDEF"/>
    <property type="match status" value="1"/>
</dbReference>
<evidence type="ECO:0000313" key="6">
    <source>
        <dbReference type="Proteomes" id="UP000256999"/>
    </source>
</evidence>
<dbReference type="Pfam" id="PF00563">
    <property type="entry name" value="EAL"/>
    <property type="match status" value="1"/>
</dbReference>
<dbReference type="CDD" id="cd01949">
    <property type="entry name" value="GGDEF"/>
    <property type="match status" value="1"/>
</dbReference>
<dbReference type="PROSITE" id="PS50887">
    <property type="entry name" value="GGDEF"/>
    <property type="match status" value="1"/>
</dbReference>
<keyword evidence="2" id="KW-0973">c-di-GMP</keyword>
<dbReference type="InterPro" id="IPR000160">
    <property type="entry name" value="GGDEF_dom"/>
</dbReference>
<dbReference type="SMART" id="SM00267">
    <property type="entry name" value="GGDEF"/>
    <property type="match status" value="1"/>
</dbReference>
<organism evidence="5 6">
    <name type="scientific">Thalassotalea euphylliae</name>
    <dbReference type="NCBI Taxonomy" id="1655234"/>
    <lineage>
        <taxon>Bacteria</taxon>
        <taxon>Pseudomonadati</taxon>
        <taxon>Pseudomonadota</taxon>
        <taxon>Gammaproteobacteria</taxon>
        <taxon>Alteromonadales</taxon>
        <taxon>Colwelliaceae</taxon>
        <taxon>Thalassotalea</taxon>
    </lineage>
</organism>
<dbReference type="CDD" id="cd01948">
    <property type="entry name" value="EAL"/>
    <property type="match status" value="1"/>
</dbReference>
<dbReference type="SUPFAM" id="SSF141868">
    <property type="entry name" value="EAL domain-like"/>
    <property type="match status" value="1"/>
</dbReference>
<dbReference type="Gene3D" id="3.30.70.270">
    <property type="match status" value="1"/>
</dbReference>
<evidence type="ECO:0000256" key="2">
    <source>
        <dbReference type="ARBA" id="ARBA00022636"/>
    </source>
</evidence>
<feature type="domain" description="EAL" evidence="3">
    <location>
        <begin position="456"/>
        <end position="709"/>
    </location>
</feature>
<dbReference type="InterPro" id="IPR035965">
    <property type="entry name" value="PAS-like_dom_sf"/>
</dbReference>
<name>A0A3E0UEX4_9GAMM</name>
<dbReference type="NCBIfam" id="TIGR00254">
    <property type="entry name" value="GGDEF"/>
    <property type="match status" value="1"/>
</dbReference>
<dbReference type="Gene3D" id="3.20.20.450">
    <property type="entry name" value="EAL domain"/>
    <property type="match status" value="1"/>
</dbReference>
<dbReference type="Proteomes" id="UP000256999">
    <property type="component" value="Unassembled WGS sequence"/>
</dbReference>
<dbReference type="EC" id="3.1.4.52" evidence="1"/>
<gene>
    <name evidence="5" type="ORF">DXX92_04435</name>
</gene>
<evidence type="ECO:0000256" key="1">
    <source>
        <dbReference type="ARBA" id="ARBA00012282"/>
    </source>
</evidence>
<dbReference type="OrthoDB" id="8553030at2"/>
<dbReference type="InterPro" id="IPR035919">
    <property type="entry name" value="EAL_sf"/>
</dbReference>
<dbReference type="FunFam" id="3.20.20.450:FF:000001">
    <property type="entry name" value="Cyclic di-GMP phosphodiesterase yahA"/>
    <property type="match status" value="1"/>
</dbReference>
<dbReference type="InterPro" id="IPR029787">
    <property type="entry name" value="Nucleotide_cyclase"/>
</dbReference>
<dbReference type="InterPro" id="IPR052155">
    <property type="entry name" value="Biofilm_reg_signaling"/>
</dbReference>